<dbReference type="EMBL" id="CP045650">
    <property type="protein sequence ID" value="QGA11361.1"/>
    <property type="molecule type" value="Genomic_DNA"/>
</dbReference>
<dbReference type="Proteomes" id="UP000480556">
    <property type="component" value="Unassembled WGS sequence"/>
</dbReference>
<dbReference type="Proteomes" id="UP000327478">
    <property type="component" value="Chromosome"/>
</dbReference>
<gene>
    <name evidence="2" type="ORF">GFH30_08125</name>
    <name evidence="1" type="ORF">GHJ48_01535</name>
</gene>
<reference evidence="3 4" key="1">
    <citation type="submission" date="2019-10" db="EMBL/GenBank/DDBJ databases">
        <authorList>
            <person name="Dong K."/>
        </authorList>
    </citation>
    <scope>NUCLEOTIDE SEQUENCE [LARGE SCALE GENOMIC DNA]</scope>
    <source>
        <strain evidence="3">dk386</strain>
        <strain evidence="2">Dk386</strain>
        <strain evidence="1">Dk771</strain>
        <strain evidence="4">dk771</strain>
    </source>
</reference>
<evidence type="ECO:0000313" key="2">
    <source>
        <dbReference type="EMBL" id="QGA11361.1"/>
    </source>
</evidence>
<organism evidence="1 4">
    <name type="scientific">Acinetobacter wanghuae</name>
    <dbReference type="NCBI Taxonomy" id="2662362"/>
    <lineage>
        <taxon>Bacteria</taxon>
        <taxon>Pseudomonadati</taxon>
        <taxon>Pseudomonadota</taxon>
        <taxon>Gammaproteobacteria</taxon>
        <taxon>Moraxellales</taxon>
        <taxon>Moraxellaceae</taxon>
        <taxon>Acinetobacter</taxon>
    </lineage>
</organism>
<dbReference type="EMBL" id="WITK01000002">
    <property type="protein sequence ID" value="MQW91091.1"/>
    <property type="molecule type" value="Genomic_DNA"/>
</dbReference>
<evidence type="ECO:0000313" key="1">
    <source>
        <dbReference type="EMBL" id="MQW91091.1"/>
    </source>
</evidence>
<dbReference type="RefSeq" id="WP_153371754.1">
    <property type="nucleotide sequence ID" value="NZ_CP045650.1"/>
</dbReference>
<evidence type="ECO:0000313" key="3">
    <source>
        <dbReference type="Proteomes" id="UP000327478"/>
    </source>
</evidence>
<accession>A0A5Q0P5J3</accession>
<sequence length="125" mass="14296">MYANDLKNQKLMQQLTQPLAEYHLPSVKDAVNPALLNRSYQVSWIAEPRLDLTEHERRHVKTDVKLKISVVAKTGYIAKVQLLQSSNLKAVDHKIERAVMISSLEPIKGLDPNVVYVIDYTMQLK</sequence>
<protein>
    <submittedName>
        <fullName evidence="1">Energy transducer TonB</fullName>
    </submittedName>
</protein>
<keyword evidence="3" id="KW-1185">Reference proteome</keyword>
<proteinExistence type="predicted"/>
<evidence type="ECO:0000313" key="4">
    <source>
        <dbReference type="Proteomes" id="UP000480556"/>
    </source>
</evidence>
<name>A0A5Q0P5J3_9GAMM</name>
<dbReference type="AlphaFoldDB" id="A0A5Q0P5J3"/>